<feature type="non-terminal residue" evidence="8">
    <location>
        <position position="1"/>
    </location>
</feature>
<dbReference type="OrthoDB" id="37886at2759"/>
<dbReference type="GO" id="GO:0005509">
    <property type="term" value="F:calcium ion binding"/>
    <property type="evidence" value="ECO:0007669"/>
    <property type="project" value="InterPro"/>
</dbReference>
<dbReference type="PROSITE" id="PS51897">
    <property type="entry name" value="ANNEXIN_2"/>
    <property type="match status" value="4"/>
</dbReference>
<evidence type="ECO:0000313" key="9">
    <source>
        <dbReference type="Proteomes" id="UP000749293"/>
    </source>
</evidence>
<dbReference type="Proteomes" id="UP000749293">
    <property type="component" value="Unassembled WGS sequence"/>
</dbReference>
<organism evidence="8 9">
    <name type="scientific">Geosmithia morbida</name>
    <dbReference type="NCBI Taxonomy" id="1094350"/>
    <lineage>
        <taxon>Eukaryota</taxon>
        <taxon>Fungi</taxon>
        <taxon>Dikarya</taxon>
        <taxon>Ascomycota</taxon>
        <taxon>Pezizomycotina</taxon>
        <taxon>Sordariomycetes</taxon>
        <taxon>Hypocreomycetidae</taxon>
        <taxon>Hypocreales</taxon>
        <taxon>Bionectriaceae</taxon>
        <taxon>Geosmithia</taxon>
    </lineage>
</organism>
<reference evidence="8" key="1">
    <citation type="submission" date="2020-03" db="EMBL/GenBank/DDBJ databases">
        <title>Site-based positive gene gene selection in Geosmithia morbida across the United States reveals a broad range of putative effectors and factors for local host and environmental adapation.</title>
        <authorList>
            <person name="Onufrak A."/>
            <person name="Murdoch R.W."/>
            <person name="Gazis R."/>
            <person name="Huff M."/>
            <person name="Staton M."/>
            <person name="Klingeman W."/>
            <person name="Hadziabdic D."/>
        </authorList>
    </citation>
    <scope>NUCLEOTIDE SEQUENCE</scope>
    <source>
        <strain evidence="8">1262</strain>
    </source>
</reference>
<dbReference type="PANTHER" id="PTHR10502:SF102">
    <property type="entry name" value="ANNEXIN B11"/>
    <property type="match status" value="1"/>
</dbReference>
<feature type="compositionally biased region" description="Low complexity" evidence="7">
    <location>
        <begin position="82"/>
        <end position="105"/>
    </location>
</feature>
<evidence type="ECO:0000256" key="7">
    <source>
        <dbReference type="SAM" id="MobiDB-lite"/>
    </source>
</evidence>
<dbReference type="Pfam" id="PF00191">
    <property type="entry name" value="Annexin"/>
    <property type="match status" value="4"/>
</dbReference>
<gene>
    <name evidence="8" type="ORF">GMORB2_6103</name>
</gene>
<evidence type="ECO:0000256" key="3">
    <source>
        <dbReference type="ARBA" id="ARBA00022837"/>
    </source>
</evidence>
<dbReference type="GO" id="GO:0005544">
    <property type="term" value="F:calcium-dependent phospholipid binding"/>
    <property type="evidence" value="ECO:0007669"/>
    <property type="project" value="UniProtKB-KW"/>
</dbReference>
<dbReference type="FunFam" id="1.10.220.10:FF:000002">
    <property type="entry name" value="Annexin"/>
    <property type="match status" value="1"/>
</dbReference>
<dbReference type="PROSITE" id="PS00223">
    <property type="entry name" value="ANNEXIN_1"/>
    <property type="match status" value="1"/>
</dbReference>
<dbReference type="GO" id="GO:0012506">
    <property type="term" value="C:vesicle membrane"/>
    <property type="evidence" value="ECO:0007669"/>
    <property type="project" value="TreeGrafter"/>
</dbReference>
<dbReference type="GeneID" id="55972328"/>
<dbReference type="InterPro" id="IPR018502">
    <property type="entry name" value="Annexin_repeat"/>
</dbReference>
<feature type="compositionally biased region" description="Gly residues" evidence="7">
    <location>
        <begin position="122"/>
        <end position="139"/>
    </location>
</feature>
<dbReference type="FunFam" id="1.10.220.10:FF:000005">
    <property type="entry name" value="Annexin"/>
    <property type="match status" value="1"/>
</dbReference>
<evidence type="ECO:0000256" key="5">
    <source>
        <dbReference type="ARBA" id="ARBA00023302"/>
    </source>
</evidence>
<keyword evidence="3 6" id="KW-0106">Calcium</keyword>
<comment type="similarity">
    <text evidence="1 6">Belongs to the annexin family.</text>
</comment>
<dbReference type="SMART" id="SM00335">
    <property type="entry name" value="ANX"/>
    <property type="match status" value="4"/>
</dbReference>
<keyword evidence="4 6" id="KW-0041">Annexin</keyword>
<evidence type="ECO:0000256" key="2">
    <source>
        <dbReference type="ARBA" id="ARBA00022737"/>
    </source>
</evidence>
<comment type="domain">
    <text evidence="6">A pair of annexin repeats may form one binding site for calcium and phospholipid.</text>
</comment>
<dbReference type="PRINTS" id="PR01813">
    <property type="entry name" value="ANNEXINFUNGI"/>
</dbReference>
<evidence type="ECO:0000256" key="1">
    <source>
        <dbReference type="ARBA" id="ARBA00007831"/>
    </source>
</evidence>
<feature type="compositionally biased region" description="Low complexity" evidence="7">
    <location>
        <begin position="1"/>
        <end position="33"/>
    </location>
</feature>
<dbReference type="InterPro" id="IPR018252">
    <property type="entry name" value="Annexin_repeat_CS"/>
</dbReference>
<sequence>GPPQGYGQYPPQGYGQYPPAPQGQYPPQQAHGQYPPPQGQYPPQGGHYPPQQPGGYYPPPGPPQQQPGGHYSPGPPPPGGHYPPQQYGQPLSPQQYGVPPQQYGSPQPPPQGYGNAPPPPGQYGGGGVPPQGGVVGGYAQGPPTPPTLGYGPPQIIHWDGAPDAKALRSAMKGIGTDEKALIRVLSDKDALQIETIRGAFKRNHNRDLVEDIRKETSGYLERGLVQLARGPLQADVHNLFDAVDGPGTKEAFLNDILLGRSNADIKAIKSAYQQTTKRSLEAAIKGDLSMKTERHFMLVLAANRAEDSAPVDLRKTEEDVLNLYKATEGRAGTDEVLVCQILTSRNNDQIRAIAHMYKSKFSRDLEEVIKSEFSGHMKDALLFQLREGVDKYMHAATLLEDSMTGVGTKDQLLVARVIRFHWDRNYLANVKAAYQQRYGKPLGKRVAGETSGDYKRLMLACLGEPW</sequence>
<name>A0A9P4YVQ5_9HYPO</name>
<dbReference type="InterPro" id="IPR001464">
    <property type="entry name" value="Annexin"/>
</dbReference>
<dbReference type="AlphaFoldDB" id="A0A9P4YVQ5"/>
<dbReference type="InterPro" id="IPR009117">
    <property type="entry name" value="ANX14"/>
</dbReference>
<dbReference type="RefSeq" id="XP_035322054.1">
    <property type="nucleotide sequence ID" value="XM_035468073.1"/>
</dbReference>
<dbReference type="Gene3D" id="1.10.220.10">
    <property type="entry name" value="Annexin"/>
    <property type="match status" value="4"/>
</dbReference>
<accession>A0A9P4YVQ5</accession>
<feature type="compositionally biased region" description="Pro residues" evidence="7">
    <location>
        <begin position="106"/>
        <end position="121"/>
    </location>
</feature>
<keyword evidence="5 6" id="KW-0111">Calcium/phospholipid-binding</keyword>
<evidence type="ECO:0000313" key="8">
    <source>
        <dbReference type="EMBL" id="KAF4123402.1"/>
    </source>
</evidence>
<dbReference type="GO" id="GO:0005886">
    <property type="term" value="C:plasma membrane"/>
    <property type="evidence" value="ECO:0007669"/>
    <property type="project" value="TreeGrafter"/>
</dbReference>
<dbReference type="GO" id="GO:0001786">
    <property type="term" value="F:phosphatidylserine binding"/>
    <property type="evidence" value="ECO:0007669"/>
    <property type="project" value="TreeGrafter"/>
</dbReference>
<dbReference type="InterPro" id="IPR037104">
    <property type="entry name" value="Annexin_sf"/>
</dbReference>
<dbReference type="GO" id="GO:0005634">
    <property type="term" value="C:nucleus"/>
    <property type="evidence" value="ECO:0007669"/>
    <property type="project" value="TreeGrafter"/>
</dbReference>
<feature type="region of interest" description="Disordered" evidence="7">
    <location>
        <begin position="1"/>
        <end position="155"/>
    </location>
</feature>
<evidence type="ECO:0000256" key="4">
    <source>
        <dbReference type="ARBA" id="ARBA00023216"/>
    </source>
</evidence>
<dbReference type="EMBL" id="JAANYQ010000006">
    <property type="protein sequence ID" value="KAF4123402.1"/>
    <property type="molecule type" value="Genomic_DNA"/>
</dbReference>
<dbReference type="PRINTS" id="PR00196">
    <property type="entry name" value="ANNEXIN"/>
</dbReference>
<feature type="compositionally biased region" description="Pro residues" evidence="7">
    <location>
        <begin position="50"/>
        <end position="65"/>
    </location>
</feature>
<comment type="caution">
    <text evidence="8">The sequence shown here is derived from an EMBL/GenBank/DDBJ whole genome shotgun (WGS) entry which is preliminary data.</text>
</comment>
<dbReference type="GO" id="GO:0005737">
    <property type="term" value="C:cytoplasm"/>
    <property type="evidence" value="ECO:0007669"/>
    <property type="project" value="TreeGrafter"/>
</dbReference>
<protein>
    <recommendedName>
        <fullName evidence="6">Annexin</fullName>
    </recommendedName>
</protein>
<dbReference type="PANTHER" id="PTHR10502">
    <property type="entry name" value="ANNEXIN"/>
    <property type="match status" value="1"/>
</dbReference>
<proteinExistence type="inferred from homology"/>
<dbReference type="SUPFAM" id="SSF47874">
    <property type="entry name" value="Annexin"/>
    <property type="match status" value="1"/>
</dbReference>
<keyword evidence="9" id="KW-1185">Reference proteome</keyword>
<keyword evidence="2 6" id="KW-0677">Repeat</keyword>
<evidence type="ECO:0000256" key="6">
    <source>
        <dbReference type="RuleBase" id="RU003540"/>
    </source>
</evidence>